<accession>A0A251X2F4</accession>
<dbReference type="RefSeq" id="WP_086450152.1">
    <property type="nucleotide sequence ID" value="NZ_MSPP01000001.1"/>
</dbReference>
<keyword evidence="2 6" id="KW-0349">Heme</keyword>
<organism evidence="9 10">
    <name type="scientific">Marivivens niveibacter</name>
    <dbReference type="NCBI Taxonomy" id="1930667"/>
    <lineage>
        <taxon>Bacteria</taxon>
        <taxon>Pseudomonadati</taxon>
        <taxon>Pseudomonadota</taxon>
        <taxon>Alphaproteobacteria</taxon>
        <taxon>Rhodobacterales</taxon>
        <taxon>Paracoccaceae</taxon>
        <taxon>Marivivens group</taxon>
        <taxon>Marivivens</taxon>
    </lineage>
</organism>
<evidence type="ECO:0000256" key="5">
    <source>
        <dbReference type="ARBA" id="ARBA00023004"/>
    </source>
</evidence>
<name>A0A251X2F4_9RHOB</name>
<keyword evidence="7" id="KW-0732">Signal</keyword>
<dbReference type="GO" id="GO:0046872">
    <property type="term" value="F:metal ion binding"/>
    <property type="evidence" value="ECO:0007669"/>
    <property type="project" value="UniProtKB-KW"/>
</dbReference>
<feature type="chain" id="PRO_5012422637" evidence="7">
    <location>
        <begin position="21"/>
        <end position="126"/>
    </location>
</feature>
<evidence type="ECO:0000256" key="4">
    <source>
        <dbReference type="ARBA" id="ARBA00022982"/>
    </source>
</evidence>
<dbReference type="Proteomes" id="UP000194664">
    <property type="component" value="Unassembled WGS sequence"/>
</dbReference>
<dbReference type="InterPro" id="IPR036909">
    <property type="entry name" value="Cyt_c-like_dom_sf"/>
</dbReference>
<dbReference type="GO" id="GO:0009055">
    <property type="term" value="F:electron transfer activity"/>
    <property type="evidence" value="ECO:0007669"/>
    <property type="project" value="InterPro"/>
</dbReference>
<evidence type="ECO:0000313" key="10">
    <source>
        <dbReference type="Proteomes" id="UP000194664"/>
    </source>
</evidence>
<dbReference type="EMBL" id="MSPP01000001">
    <property type="protein sequence ID" value="OUD10504.1"/>
    <property type="molecule type" value="Genomic_DNA"/>
</dbReference>
<dbReference type="Pfam" id="PF00034">
    <property type="entry name" value="Cytochrom_C"/>
    <property type="match status" value="1"/>
</dbReference>
<evidence type="ECO:0000256" key="1">
    <source>
        <dbReference type="ARBA" id="ARBA00022448"/>
    </source>
</evidence>
<comment type="caution">
    <text evidence="9">The sequence shown here is derived from an EMBL/GenBank/DDBJ whole genome shotgun (WGS) entry which is preliminary data.</text>
</comment>
<reference evidence="9 10" key="1">
    <citation type="submission" date="2016-12" db="EMBL/GenBank/DDBJ databases">
        <title>The draft genome sequence of HSLHS2.</title>
        <authorList>
            <person name="Hu D."/>
            <person name="Wang L."/>
            <person name="Shao Z."/>
        </authorList>
    </citation>
    <scope>NUCLEOTIDE SEQUENCE [LARGE SCALE GENOMIC DNA]</scope>
    <source>
        <strain evidence="9">MCCC 1A06712</strain>
    </source>
</reference>
<dbReference type="Gene3D" id="1.10.760.10">
    <property type="entry name" value="Cytochrome c-like domain"/>
    <property type="match status" value="1"/>
</dbReference>
<gene>
    <name evidence="9" type="ORF">BVC71_03125</name>
</gene>
<evidence type="ECO:0000256" key="7">
    <source>
        <dbReference type="SAM" id="SignalP"/>
    </source>
</evidence>
<evidence type="ECO:0000256" key="3">
    <source>
        <dbReference type="ARBA" id="ARBA00022723"/>
    </source>
</evidence>
<evidence type="ECO:0000259" key="8">
    <source>
        <dbReference type="PROSITE" id="PS51007"/>
    </source>
</evidence>
<evidence type="ECO:0000256" key="2">
    <source>
        <dbReference type="ARBA" id="ARBA00022617"/>
    </source>
</evidence>
<dbReference type="SUPFAM" id="SSF46626">
    <property type="entry name" value="Cytochrome c"/>
    <property type="match status" value="1"/>
</dbReference>
<dbReference type="InterPro" id="IPR009056">
    <property type="entry name" value="Cyt_c-like_dom"/>
</dbReference>
<keyword evidence="3 6" id="KW-0479">Metal-binding</keyword>
<dbReference type="PANTHER" id="PTHR11961">
    <property type="entry name" value="CYTOCHROME C"/>
    <property type="match status" value="1"/>
</dbReference>
<dbReference type="AlphaFoldDB" id="A0A251X2F4"/>
<dbReference type="OrthoDB" id="9805828at2"/>
<keyword evidence="4" id="KW-0249">Electron transport</keyword>
<dbReference type="PROSITE" id="PS51007">
    <property type="entry name" value="CYTC"/>
    <property type="match status" value="1"/>
</dbReference>
<keyword evidence="1" id="KW-0813">Transport</keyword>
<evidence type="ECO:0000313" key="9">
    <source>
        <dbReference type="EMBL" id="OUD10504.1"/>
    </source>
</evidence>
<dbReference type="GO" id="GO:0020037">
    <property type="term" value="F:heme binding"/>
    <property type="evidence" value="ECO:0007669"/>
    <property type="project" value="InterPro"/>
</dbReference>
<keyword evidence="10" id="KW-1185">Reference proteome</keyword>
<feature type="domain" description="Cytochrome c" evidence="8">
    <location>
        <begin position="22"/>
        <end position="125"/>
    </location>
</feature>
<sequence length="126" mass="13288">MIRTFVLAGALATVSSFALAEGDAEMGERVFRKCQSCHQVGEGAANRTGPTLNNIVGAPMGAHPDFGYSDALADMAAEGGVWDLETLTAFLANPRSAMPGTRMSFAGLRKEQEIADVIAYLATFSE</sequence>
<keyword evidence="5 6" id="KW-0408">Iron</keyword>
<evidence type="ECO:0000256" key="6">
    <source>
        <dbReference type="PROSITE-ProRule" id="PRU00433"/>
    </source>
</evidence>
<feature type="signal peptide" evidence="7">
    <location>
        <begin position="1"/>
        <end position="20"/>
    </location>
</feature>
<proteinExistence type="predicted"/>
<dbReference type="InterPro" id="IPR002327">
    <property type="entry name" value="Cyt_c_1A/1B"/>
</dbReference>
<dbReference type="PRINTS" id="PR00604">
    <property type="entry name" value="CYTCHRMECIAB"/>
</dbReference>
<protein>
    <submittedName>
        <fullName evidence="9">Cytochrome c family protein</fullName>
    </submittedName>
</protein>